<reference evidence="2" key="1">
    <citation type="submission" date="2021-02" db="EMBL/GenBank/DDBJ databases">
        <authorList>
            <person name="Nowell W R."/>
        </authorList>
    </citation>
    <scope>NUCLEOTIDE SEQUENCE</scope>
</reference>
<name>A0A814PVA5_9BILA</name>
<gene>
    <name evidence="2" type="ORF">RFH988_LOCUS19855</name>
</gene>
<dbReference type="AlphaFoldDB" id="A0A814PVA5"/>
<organism evidence="2 3">
    <name type="scientific">Rotaria sordida</name>
    <dbReference type="NCBI Taxonomy" id="392033"/>
    <lineage>
        <taxon>Eukaryota</taxon>
        <taxon>Metazoa</taxon>
        <taxon>Spiralia</taxon>
        <taxon>Gnathifera</taxon>
        <taxon>Rotifera</taxon>
        <taxon>Eurotatoria</taxon>
        <taxon>Bdelloidea</taxon>
        <taxon>Philodinida</taxon>
        <taxon>Philodinidae</taxon>
        <taxon>Rotaria</taxon>
    </lineage>
</organism>
<evidence type="ECO:0000313" key="2">
    <source>
        <dbReference type="EMBL" id="CAF1111355.1"/>
    </source>
</evidence>
<comment type="caution">
    <text evidence="2">The sequence shown here is derived from an EMBL/GenBank/DDBJ whole genome shotgun (WGS) entry which is preliminary data.</text>
</comment>
<dbReference type="SUPFAM" id="SSF58026">
    <property type="entry name" value="Delta-sleep-inducing peptide immunoreactive peptide"/>
    <property type="match status" value="1"/>
</dbReference>
<accession>A0A814PVA5</accession>
<dbReference type="EMBL" id="CAJNOO010001186">
    <property type="protein sequence ID" value="CAF1111355.1"/>
    <property type="molecule type" value="Genomic_DNA"/>
</dbReference>
<dbReference type="Proteomes" id="UP000663882">
    <property type="component" value="Unassembled WGS sequence"/>
</dbReference>
<dbReference type="PANTHER" id="PTHR33939:SF1">
    <property type="entry name" value="DUF4371 DOMAIN-CONTAINING PROTEIN"/>
    <property type="match status" value="1"/>
</dbReference>
<protein>
    <submittedName>
        <fullName evidence="2">Uncharacterized protein</fullName>
    </submittedName>
</protein>
<feature type="coiled-coil region" evidence="1">
    <location>
        <begin position="267"/>
        <end position="315"/>
    </location>
</feature>
<dbReference type="OrthoDB" id="2266637at2759"/>
<keyword evidence="1" id="KW-0175">Coiled coil</keyword>
<sequence length="320" mass="37384">MGNSGFHGSSIDIFETTEKNCMDSSHFLAWIDRTACLLRNEFGKYTKIVFVINNAPWHNRLTNDTMPPKRSWRKEYIIQWLNAHNINIPVKAAKTELLEIPMKNLPEKRYEIDEAAKKYNVDILRNSHSTKACKKTAKKNVHSNFGLRAPYKLPLNENDLCEQHRTEIENEWYRSINNDQNKSYWKPVGCLHYLFIMTDERPIQITSTLHGDNPQNHPNASVGISVLLERISVLRNDNIALQEQIVQNVLQFQQQEKQTDEILEKTLSHLSMTNDNLTIENNNLKEEVSNLKHQMNRLIEDKNQLQIENNILKQQVNDLQ</sequence>
<evidence type="ECO:0000313" key="3">
    <source>
        <dbReference type="Proteomes" id="UP000663882"/>
    </source>
</evidence>
<proteinExistence type="predicted"/>
<dbReference type="PANTHER" id="PTHR33939">
    <property type="entry name" value="PROTEIN CBG22215"/>
    <property type="match status" value="1"/>
</dbReference>
<evidence type="ECO:0000256" key="1">
    <source>
        <dbReference type="SAM" id="Coils"/>
    </source>
</evidence>